<evidence type="ECO:0000259" key="16">
    <source>
        <dbReference type="Pfam" id="PF03460"/>
    </source>
</evidence>
<evidence type="ECO:0000256" key="7">
    <source>
        <dbReference type="ARBA" id="ARBA00022617"/>
    </source>
</evidence>
<keyword evidence="10" id="KW-0560">Oxidoreductase</keyword>
<dbReference type="OrthoDB" id="3189055at2"/>
<keyword evidence="6" id="KW-0004">4Fe-4S</keyword>
<organism evidence="17 18">
    <name type="scientific">Gandjariella thermophila</name>
    <dbReference type="NCBI Taxonomy" id="1931992"/>
    <lineage>
        <taxon>Bacteria</taxon>
        <taxon>Bacillati</taxon>
        <taxon>Actinomycetota</taxon>
        <taxon>Actinomycetes</taxon>
        <taxon>Pseudonocardiales</taxon>
        <taxon>Pseudonocardiaceae</taxon>
        <taxon>Gandjariella</taxon>
    </lineage>
</organism>
<evidence type="ECO:0000256" key="8">
    <source>
        <dbReference type="ARBA" id="ARBA00022723"/>
    </source>
</evidence>
<evidence type="ECO:0000256" key="12">
    <source>
        <dbReference type="ARBA" id="ARBA00023014"/>
    </source>
</evidence>
<evidence type="ECO:0000256" key="9">
    <source>
        <dbReference type="ARBA" id="ARBA00022784"/>
    </source>
</evidence>
<dbReference type="Gene3D" id="3.30.413.10">
    <property type="entry name" value="Sulfite Reductase Hemoprotein, domain 1"/>
    <property type="match status" value="2"/>
</dbReference>
<evidence type="ECO:0000259" key="15">
    <source>
        <dbReference type="Pfam" id="PF01077"/>
    </source>
</evidence>
<dbReference type="Pfam" id="PF03460">
    <property type="entry name" value="NIR_SIR_ferr"/>
    <property type="match status" value="2"/>
</dbReference>
<dbReference type="FunFam" id="3.30.413.10:FF:000013">
    <property type="entry name" value="Sulfite reductase [ferredoxin]"/>
    <property type="match status" value="1"/>
</dbReference>
<dbReference type="FunFam" id="3.30.413.10:FF:000009">
    <property type="entry name" value="Sulfite reductase [ferredoxin]"/>
    <property type="match status" value="1"/>
</dbReference>
<dbReference type="Pfam" id="PF01077">
    <property type="entry name" value="NIR_SIR"/>
    <property type="match status" value="2"/>
</dbReference>
<evidence type="ECO:0000256" key="2">
    <source>
        <dbReference type="ARBA" id="ARBA00001966"/>
    </source>
</evidence>
<keyword evidence="8" id="KW-0479">Metal-binding</keyword>
<evidence type="ECO:0000256" key="10">
    <source>
        <dbReference type="ARBA" id="ARBA00023002"/>
    </source>
</evidence>
<accession>A0A4D4JBX4</accession>
<comment type="function">
    <text evidence="3">Catalyzes the reduction of sulfite to sulfide, a step in the biosynthesis of sulfur-containing amino acids and cofactors.</text>
</comment>
<dbReference type="EC" id="1.8.7.1" evidence="5"/>
<keyword evidence="12" id="KW-0411">Iron-sulfur</keyword>
<keyword evidence="7" id="KW-0349">Heme</keyword>
<dbReference type="GO" id="GO:0050311">
    <property type="term" value="F:sulfite reductase (ferredoxin) activity"/>
    <property type="evidence" value="ECO:0007669"/>
    <property type="project" value="UniProtKB-EC"/>
</dbReference>
<feature type="region of interest" description="Disordered" evidence="14">
    <location>
        <begin position="1"/>
        <end position="40"/>
    </location>
</feature>
<evidence type="ECO:0000256" key="13">
    <source>
        <dbReference type="ARBA" id="ARBA00049518"/>
    </source>
</evidence>
<dbReference type="PANTHER" id="PTHR32439">
    <property type="entry name" value="FERREDOXIN--NITRITE REDUCTASE, CHLOROPLASTIC"/>
    <property type="match status" value="1"/>
</dbReference>
<dbReference type="AlphaFoldDB" id="A0A4D4JBX4"/>
<comment type="cofactor">
    <cofactor evidence="1">
        <name>siroheme</name>
        <dbReference type="ChEBI" id="CHEBI:60052"/>
    </cofactor>
</comment>
<keyword evidence="18" id="KW-1185">Reference proteome</keyword>
<reference evidence="18" key="1">
    <citation type="submission" date="2019-04" db="EMBL/GenBank/DDBJ databases">
        <title>Draft genome sequence of Pseudonocardiaceae bacterium SL3-2-4.</title>
        <authorList>
            <person name="Ningsih F."/>
            <person name="Yokota A."/>
            <person name="Sakai Y."/>
            <person name="Nanatani K."/>
            <person name="Yabe S."/>
            <person name="Oetari A."/>
            <person name="Sjamsuridzal W."/>
        </authorList>
    </citation>
    <scope>NUCLEOTIDE SEQUENCE [LARGE SCALE GENOMIC DNA]</scope>
    <source>
        <strain evidence="18">SL3-2-4</strain>
    </source>
</reference>
<evidence type="ECO:0000256" key="4">
    <source>
        <dbReference type="ARBA" id="ARBA00010429"/>
    </source>
</evidence>
<feature type="domain" description="Nitrite/sulphite reductase 4Fe-4S" evidence="15">
    <location>
        <begin position="419"/>
        <end position="556"/>
    </location>
</feature>
<dbReference type="InterPro" id="IPR006067">
    <property type="entry name" value="NO2/SO3_Rdtase_4Fe4S_dom"/>
</dbReference>
<name>A0A4D4JBX4_9PSEU</name>
<comment type="catalytic activity">
    <reaction evidence="13">
        <text>hydrogen sulfide + 6 oxidized [2Fe-2S]-[ferredoxin] + 3 H2O = sulfite + 6 reduced [2Fe-2S]-[ferredoxin] + 7 H(+)</text>
        <dbReference type="Rhea" id="RHEA:23132"/>
        <dbReference type="Rhea" id="RHEA-COMP:10000"/>
        <dbReference type="Rhea" id="RHEA-COMP:10001"/>
        <dbReference type="ChEBI" id="CHEBI:15377"/>
        <dbReference type="ChEBI" id="CHEBI:15378"/>
        <dbReference type="ChEBI" id="CHEBI:17359"/>
        <dbReference type="ChEBI" id="CHEBI:29919"/>
        <dbReference type="ChEBI" id="CHEBI:33737"/>
        <dbReference type="ChEBI" id="CHEBI:33738"/>
        <dbReference type="EC" id="1.8.7.1"/>
    </reaction>
</comment>
<keyword evidence="9" id="KW-0883">Thioether bond</keyword>
<dbReference type="EMBL" id="BJFL01000014">
    <property type="protein sequence ID" value="GDY31417.1"/>
    <property type="molecule type" value="Genomic_DNA"/>
</dbReference>
<dbReference type="PANTHER" id="PTHR32439:SF0">
    <property type="entry name" value="FERREDOXIN--NITRITE REDUCTASE, CHLOROPLASTIC"/>
    <property type="match status" value="1"/>
</dbReference>
<dbReference type="RefSeq" id="WP_137814496.1">
    <property type="nucleotide sequence ID" value="NZ_BJFL01000014.1"/>
</dbReference>
<evidence type="ECO:0000256" key="6">
    <source>
        <dbReference type="ARBA" id="ARBA00022485"/>
    </source>
</evidence>
<comment type="caution">
    <text evidence="17">The sequence shown here is derived from an EMBL/GenBank/DDBJ whole genome shotgun (WGS) entry which is preliminary data.</text>
</comment>
<sequence>MVPPTEAPQRTRARRGEGQWALGYREPLNPNERSKKDDNPLNVRARIENIYAHQGFDSIDPADLRGRFRWYGLYTQRRPGIDGGRTAVLEPEELEDPYFMMRVRIDGGALTTEQLRVIGEISQTFARDSADITDRQNVQLHWIRIEDVPEIWQRLEAVGLYTTEACGDCPRVVLGSPLAGIAADEIIDGTPAIREIAKRYIGDPEFSNLPRKYKTAISGSPRWDVEPEINDVSFVGAVHPEHGPGFDLMVGGGLSTNPKLAVRLGAWVPLDEVAEVWAGVTRVFRDYGYRRLRHRARLKFLVTDWGAEKFREVLENEYLHRKLIDGPAPNPPEGQRDHIGVHPQVDGKFYVGVKPVAGRVSGATLVAAAKAAERVGSQRLRTTVHQGLIVLDVDEADVPSLVHELSGLGLAAEPSPWRRGVMACTGIEFCKLAIVETKARAANLVAELEQRLADVQARLDRPITVNLNGCPNACARTQVADIGLKGQIVTNDAGEQVEGFQVHLGGGLAADAGFGRKVRGLKVTADELPDYVERLARRFLEQRTEGERFAHWVARADEGDLK</sequence>
<keyword evidence="11" id="KW-0408">Iron</keyword>
<comment type="cofactor">
    <cofactor evidence="2">
        <name>[4Fe-4S] cluster</name>
        <dbReference type="ChEBI" id="CHEBI:49883"/>
    </cofactor>
</comment>
<proteinExistence type="inferred from homology"/>
<evidence type="ECO:0000313" key="18">
    <source>
        <dbReference type="Proteomes" id="UP000298860"/>
    </source>
</evidence>
<dbReference type="InterPro" id="IPR005117">
    <property type="entry name" value="NiRdtase/SiRdtase_haem-b_fer"/>
</dbReference>
<dbReference type="PRINTS" id="PR00397">
    <property type="entry name" value="SIROHAEM"/>
</dbReference>
<comment type="similarity">
    <text evidence="4">Belongs to the nitrite and sulfite reductase 4Fe-4S domain family.</text>
</comment>
<dbReference type="PROSITE" id="PS00365">
    <property type="entry name" value="NIR_SIR"/>
    <property type="match status" value="1"/>
</dbReference>
<feature type="domain" description="Nitrite/sulphite reductase 4Fe-4S" evidence="15">
    <location>
        <begin position="166"/>
        <end position="320"/>
    </location>
</feature>
<dbReference type="GO" id="GO:0051539">
    <property type="term" value="F:4 iron, 4 sulfur cluster binding"/>
    <property type="evidence" value="ECO:0007669"/>
    <property type="project" value="UniProtKB-KW"/>
</dbReference>
<evidence type="ECO:0000256" key="11">
    <source>
        <dbReference type="ARBA" id="ARBA00023004"/>
    </source>
</evidence>
<dbReference type="SUPFAM" id="SSF56014">
    <property type="entry name" value="Nitrite and sulphite reductase 4Fe-4S domain-like"/>
    <property type="match status" value="2"/>
</dbReference>
<dbReference type="InterPro" id="IPR045854">
    <property type="entry name" value="NO2/SO3_Rdtase_4Fe4S_sf"/>
</dbReference>
<evidence type="ECO:0000256" key="1">
    <source>
        <dbReference type="ARBA" id="ARBA00001929"/>
    </source>
</evidence>
<evidence type="ECO:0000256" key="5">
    <source>
        <dbReference type="ARBA" id="ARBA00012353"/>
    </source>
</evidence>
<evidence type="ECO:0000256" key="3">
    <source>
        <dbReference type="ARBA" id="ARBA00003247"/>
    </source>
</evidence>
<dbReference type="SUPFAM" id="SSF55124">
    <property type="entry name" value="Nitrite/Sulfite reductase N-terminal domain-like"/>
    <property type="match status" value="2"/>
</dbReference>
<feature type="domain" description="Nitrite/Sulfite reductase ferredoxin-like" evidence="16">
    <location>
        <begin position="95"/>
        <end position="158"/>
    </location>
</feature>
<dbReference type="Gene3D" id="3.90.480.20">
    <property type="match status" value="1"/>
</dbReference>
<dbReference type="InterPro" id="IPR006066">
    <property type="entry name" value="NO2/SO3_Rdtase_FeS/sirohaem_BS"/>
</dbReference>
<dbReference type="GO" id="GO:0046872">
    <property type="term" value="F:metal ion binding"/>
    <property type="evidence" value="ECO:0007669"/>
    <property type="project" value="UniProtKB-KW"/>
</dbReference>
<gene>
    <name evidence="17" type="primary">nirA</name>
    <name evidence="17" type="ORF">GTS_30500</name>
</gene>
<protein>
    <recommendedName>
        <fullName evidence="5">assimilatory sulfite reductase (ferredoxin)</fullName>
        <ecNumber evidence="5">1.8.7.1</ecNumber>
    </recommendedName>
</protein>
<dbReference type="Proteomes" id="UP000298860">
    <property type="component" value="Unassembled WGS sequence"/>
</dbReference>
<dbReference type="InterPro" id="IPR051329">
    <property type="entry name" value="NIR_SIR_4Fe-4S"/>
</dbReference>
<dbReference type="GO" id="GO:0020037">
    <property type="term" value="F:heme binding"/>
    <property type="evidence" value="ECO:0007669"/>
    <property type="project" value="InterPro"/>
</dbReference>
<evidence type="ECO:0000256" key="14">
    <source>
        <dbReference type="SAM" id="MobiDB-lite"/>
    </source>
</evidence>
<dbReference type="InterPro" id="IPR036136">
    <property type="entry name" value="Nit/Sulf_reduc_fer-like_dom_sf"/>
</dbReference>
<evidence type="ECO:0000313" key="17">
    <source>
        <dbReference type="EMBL" id="GDY31417.1"/>
    </source>
</evidence>
<feature type="domain" description="Nitrite/Sulfite reductase ferredoxin-like" evidence="16">
    <location>
        <begin position="342"/>
        <end position="405"/>
    </location>
</feature>